<dbReference type="Proteomes" id="UP000292507">
    <property type="component" value="Unassembled WGS sequence"/>
</dbReference>
<dbReference type="RefSeq" id="WP_242611098.1">
    <property type="nucleotide sequence ID" value="NZ_POQT01000009.1"/>
</dbReference>
<accession>A0A4Q7Y7D3</accession>
<dbReference type="EMBL" id="SHKV01000001">
    <property type="protein sequence ID" value="RZU32618.1"/>
    <property type="molecule type" value="Genomic_DNA"/>
</dbReference>
<dbReference type="AlphaFoldDB" id="A0A4Q7Y7D3"/>
<evidence type="ECO:0000313" key="2">
    <source>
        <dbReference type="Proteomes" id="UP000292507"/>
    </source>
</evidence>
<name>A0A4Q7Y7D3_9ACTN</name>
<comment type="caution">
    <text evidence="1">The sequence shown here is derived from an EMBL/GenBank/DDBJ whole genome shotgun (WGS) entry which is preliminary data.</text>
</comment>
<sequence>MARLFVTMMETMHAAGRRNLPPVPRAAVETALIAPTTPAAVATPTTAVTSTAPAPDVTARIDAGQAFVARLRAAAPAFAEAAGAASAVVREVVPPARHRRSRCRIVLRQADGTEADLTFVGEHRRPGAADQDPFETQISDWLSAGRPHDPAWLVDDAEARDGLAVDVTAWAARP</sequence>
<keyword evidence="2" id="KW-1185">Reference proteome</keyword>
<reference evidence="1 2" key="1">
    <citation type="submission" date="2019-02" db="EMBL/GenBank/DDBJ databases">
        <title>Sequencing the genomes of 1000 actinobacteria strains.</title>
        <authorList>
            <person name="Klenk H.-P."/>
        </authorList>
    </citation>
    <scope>NUCLEOTIDE SEQUENCE [LARGE SCALE GENOMIC DNA]</scope>
    <source>
        <strain evidence="1 2">DSM 44509</strain>
    </source>
</reference>
<evidence type="ECO:0000313" key="1">
    <source>
        <dbReference type="EMBL" id="RZU32618.1"/>
    </source>
</evidence>
<gene>
    <name evidence="1" type="ORF">BKA19_2313</name>
</gene>
<proteinExistence type="predicted"/>
<organism evidence="1 2">
    <name type="scientific">Blastococcus saxobsidens</name>
    <dbReference type="NCBI Taxonomy" id="138336"/>
    <lineage>
        <taxon>Bacteria</taxon>
        <taxon>Bacillati</taxon>
        <taxon>Actinomycetota</taxon>
        <taxon>Actinomycetes</taxon>
        <taxon>Geodermatophilales</taxon>
        <taxon>Geodermatophilaceae</taxon>
        <taxon>Blastococcus</taxon>
    </lineage>
</organism>
<protein>
    <submittedName>
        <fullName evidence="1">Uncharacterized protein</fullName>
    </submittedName>
</protein>